<evidence type="ECO:0000313" key="1">
    <source>
        <dbReference type="EMBL" id="BBZ16062.1"/>
    </source>
</evidence>
<dbReference type="Proteomes" id="UP000466187">
    <property type="component" value="Chromosome"/>
</dbReference>
<dbReference type="Gene3D" id="1.10.10.10">
    <property type="entry name" value="Winged helix-like DNA-binding domain superfamily/Winged helix DNA-binding domain"/>
    <property type="match status" value="1"/>
</dbReference>
<evidence type="ECO:0008006" key="3">
    <source>
        <dbReference type="Google" id="ProtNLM"/>
    </source>
</evidence>
<dbReference type="KEGG" id="mgad:MGAD_03970"/>
<dbReference type="EMBL" id="AP022608">
    <property type="protein sequence ID" value="BBZ16062.1"/>
    <property type="molecule type" value="Genomic_DNA"/>
</dbReference>
<dbReference type="InterPro" id="IPR013324">
    <property type="entry name" value="RNA_pol_sigma_r3/r4-like"/>
</dbReference>
<dbReference type="RefSeq" id="WP_163684490.1">
    <property type="nucleotide sequence ID" value="NZ_AP022608.1"/>
</dbReference>
<reference evidence="1 2" key="1">
    <citation type="journal article" date="2019" name="Emerg. Microbes Infect.">
        <title>Comprehensive subspecies identification of 175 nontuberculous mycobacteria species based on 7547 genomic profiles.</title>
        <authorList>
            <person name="Matsumoto Y."/>
            <person name="Kinjo T."/>
            <person name="Motooka D."/>
            <person name="Nabeya D."/>
            <person name="Jung N."/>
            <person name="Uechi K."/>
            <person name="Horii T."/>
            <person name="Iida T."/>
            <person name="Fujita J."/>
            <person name="Nakamura S."/>
        </authorList>
    </citation>
    <scope>NUCLEOTIDE SEQUENCE [LARGE SCALE GENOMIC DNA]</scope>
    <source>
        <strain evidence="1 2">JCM 12688</strain>
    </source>
</reference>
<organism evidence="1 2">
    <name type="scientific">Mycolicibacterium gadium</name>
    <name type="common">Mycobacterium gadium</name>
    <dbReference type="NCBI Taxonomy" id="1794"/>
    <lineage>
        <taxon>Bacteria</taxon>
        <taxon>Bacillati</taxon>
        <taxon>Actinomycetota</taxon>
        <taxon>Actinomycetes</taxon>
        <taxon>Mycobacteriales</taxon>
        <taxon>Mycobacteriaceae</taxon>
        <taxon>Mycolicibacterium</taxon>
    </lineage>
</organism>
<dbReference type="AlphaFoldDB" id="A0A7I7WGP3"/>
<dbReference type="SUPFAM" id="SSF88659">
    <property type="entry name" value="Sigma3 and sigma4 domains of RNA polymerase sigma factors"/>
    <property type="match status" value="1"/>
</dbReference>
<protein>
    <recommendedName>
        <fullName evidence="3">RNA polymerase sigma factor 70 region 4 type 2 domain-containing protein</fullName>
    </recommendedName>
</protein>
<accession>A0A7I7WGP3</accession>
<dbReference type="InterPro" id="IPR036388">
    <property type="entry name" value="WH-like_DNA-bd_sf"/>
</dbReference>
<proteinExistence type="predicted"/>
<gene>
    <name evidence="1" type="ORF">MGAD_03970</name>
</gene>
<evidence type="ECO:0000313" key="2">
    <source>
        <dbReference type="Proteomes" id="UP000466187"/>
    </source>
</evidence>
<name>A0A7I7WGP3_MYCGU</name>
<sequence>MTDGRVVRQAMAMLSISHRALIYRAYFLGRTTAQIASEDCTTEPIVRTELHDAMLELRRLLRGAHAAV</sequence>